<evidence type="ECO:0000313" key="1">
    <source>
        <dbReference type="EMBL" id="OCL06861.1"/>
    </source>
</evidence>
<dbReference type="OrthoDB" id="10344613at2759"/>
<sequence>MACPCACQCALRTAQKASSSLVEIRPPIESFENANGGISSHSALEYGLKFSQFVHHEPDFVTAVAPLNRNIAVDSSAPQEDESRPTSLSCDLYPSRISDTDCFLPEIGRGITHGRSDNISLSFLSPQGPQMSLECSNTGVTRQFQSSNPPTSLETVEHGLQMLGANHEVAYLVLREHPTFGQDPLDTFLRGSYSTFERLQDSHNYPK</sequence>
<dbReference type="Proteomes" id="UP000250140">
    <property type="component" value="Unassembled WGS sequence"/>
</dbReference>
<dbReference type="EMBL" id="KV749965">
    <property type="protein sequence ID" value="OCL06861.1"/>
    <property type="molecule type" value="Genomic_DNA"/>
</dbReference>
<gene>
    <name evidence="1" type="ORF">AOQ84DRAFT_365452</name>
</gene>
<organism evidence="1 2">
    <name type="scientific">Glonium stellatum</name>
    <dbReference type="NCBI Taxonomy" id="574774"/>
    <lineage>
        <taxon>Eukaryota</taxon>
        <taxon>Fungi</taxon>
        <taxon>Dikarya</taxon>
        <taxon>Ascomycota</taxon>
        <taxon>Pezizomycotina</taxon>
        <taxon>Dothideomycetes</taxon>
        <taxon>Pleosporomycetidae</taxon>
        <taxon>Gloniales</taxon>
        <taxon>Gloniaceae</taxon>
        <taxon>Glonium</taxon>
    </lineage>
</organism>
<reference evidence="1 2" key="1">
    <citation type="journal article" date="2016" name="Nat. Commun.">
        <title>Ectomycorrhizal ecology is imprinted in the genome of the dominant symbiotic fungus Cenococcum geophilum.</title>
        <authorList>
            <consortium name="DOE Joint Genome Institute"/>
            <person name="Peter M."/>
            <person name="Kohler A."/>
            <person name="Ohm R.A."/>
            <person name="Kuo A."/>
            <person name="Krutzmann J."/>
            <person name="Morin E."/>
            <person name="Arend M."/>
            <person name="Barry K.W."/>
            <person name="Binder M."/>
            <person name="Choi C."/>
            <person name="Clum A."/>
            <person name="Copeland A."/>
            <person name="Grisel N."/>
            <person name="Haridas S."/>
            <person name="Kipfer T."/>
            <person name="LaButti K."/>
            <person name="Lindquist E."/>
            <person name="Lipzen A."/>
            <person name="Maire R."/>
            <person name="Meier B."/>
            <person name="Mihaltcheva S."/>
            <person name="Molinier V."/>
            <person name="Murat C."/>
            <person name="Poggeler S."/>
            <person name="Quandt C.A."/>
            <person name="Sperisen C."/>
            <person name="Tritt A."/>
            <person name="Tisserant E."/>
            <person name="Crous P.W."/>
            <person name="Henrissat B."/>
            <person name="Nehls U."/>
            <person name="Egli S."/>
            <person name="Spatafora J.W."/>
            <person name="Grigoriev I.V."/>
            <person name="Martin F.M."/>
        </authorList>
    </citation>
    <scope>NUCLEOTIDE SEQUENCE [LARGE SCALE GENOMIC DNA]</scope>
    <source>
        <strain evidence="1 2">CBS 207.34</strain>
    </source>
</reference>
<proteinExistence type="predicted"/>
<keyword evidence="2" id="KW-1185">Reference proteome</keyword>
<accession>A0A8E2EY21</accession>
<dbReference type="AlphaFoldDB" id="A0A8E2EY21"/>
<evidence type="ECO:0000313" key="2">
    <source>
        <dbReference type="Proteomes" id="UP000250140"/>
    </source>
</evidence>
<name>A0A8E2EY21_9PEZI</name>
<protein>
    <submittedName>
        <fullName evidence="1">Uncharacterized protein</fullName>
    </submittedName>
</protein>